<feature type="transmembrane region" description="Helical" evidence="12">
    <location>
        <begin position="332"/>
        <end position="352"/>
    </location>
</feature>
<feature type="transmembrane region" description="Helical" evidence="12">
    <location>
        <begin position="89"/>
        <end position="108"/>
    </location>
</feature>
<evidence type="ECO:0000256" key="4">
    <source>
        <dbReference type="ARBA" id="ARBA00022679"/>
    </source>
</evidence>
<comment type="subcellular location">
    <subcellularLocation>
        <location evidence="12">Cell membrane</location>
        <topology evidence="12">Multi-pass membrane protein</topology>
    </subcellularLocation>
    <subcellularLocation>
        <location evidence="1">Membrane</location>
        <topology evidence="1">Multi-pass membrane protein</topology>
    </subcellularLocation>
</comment>
<keyword evidence="3 12" id="KW-0132">Cell division</keyword>
<feature type="transmembrane region" description="Helical" evidence="12">
    <location>
        <begin position="154"/>
        <end position="170"/>
    </location>
</feature>
<keyword evidence="7 12" id="KW-0573">Peptidoglycan synthesis</keyword>
<organism evidence="14 15">
    <name type="scientific">Luteolibacter flavescens</name>
    <dbReference type="NCBI Taxonomy" id="1859460"/>
    <lineage>
        <taxon>Bacteria</taxon>
        <taxon>Pseudomonadati</taxon>
        <taxon>Verrucomicrobiota</taxon>
        <taxon>Verrucomicrobiia</taxon>
        <taxon>Verrucomicrobiales</taxon>
        <taxon>Verrucomicrobiaceae</taxon>
        <taxon>Luteolibacter</taxon>
    </lineage>
</organism>
<evidence type="ECO:0000256" key="11">
    <source>
        <dbReference type="ARBA" id="ARBA00023316"/>
    </source>
</evidence>
<dbReference type="EC" id="2.7.8.13" evidence="12 13"/>
<dbReference type="Pfam" id="PF00953">
    <property type="entry name" value="Glycos_transf_4"/>
    <property type="match status" value="1"/>
</dbReference>
<accession>A0ABT3FMN5</accession>
<keyword evidence="9 12" id="KW-0472">Membrane</keyword>
<keyword evidence="12" id="KW-0479">Metal-binding</keyword>
<dbReference type="CDD" id="cd06852">
    <property type="entry name" value="GT_MraY"/>
    <property type="match status" value="1"/>
</dbReference>
<proteinExistence type="inferred from homology"/>
<evidence type="ECO:0000256" key="10">
    <source>
        <dbReference type="ARBA" id="ARBA00023306"/>
    </source>
</evidence>
<comment type="cofactor">
    <cofactor evidence="12">
        <name>Mg(2+)</name>
        <dbReference type="ChEBI" id="CHEBI:18420"/>
    </cofactor>
</comment>
<gene>
    <name evidence="12 14" type="primary">mraY</name>
    <name evidence="14" type="ORF">OKA04_08855</name>
</gene>
<dbReference type="PANTHER" id="PTHR22926">
    <property type="entry name" value="PHOSPHO-N-ACETYLMURAMOYL-PENTAPEPTIDE-TRANSFERASE"/>
    <property type="match status" value="1"/>
</dbReference>
<dbReference type="Proteomes" id="UP001207930">
    <property type="component" value="Unassembled WGS sequence"/>
</dbReference>
<feature type="transmembrane region" description="Helical" evidence="12">
    <location>
        <begin position="243"/>
        <end position="266"/>
    </location>
</feature>
<evidence type="ECO:0000256" key="8">
    <source>
        <dbReference type="ARBA" id="ARBA00022989"/>
    </source>
</evidence>
<evidence type="ECO:0000256" key="9">
    <source>
        <dbReference type="ARBA" id="ARBA00023136"/>
    </source>
</evidence>
<keyword evidence="4 12" id="KW-0808">Transferase</keyword>
<comment type="pathway">
    <text evidence="12">Cell wall biogenesis; peptidoglycan biosynthesis.</text>
</comment>
<comment type="caution">
    <text evidence="14">The sequence shown here is derived from an EMBL/GenBank/DDBJ whole genome shotgun (WGS) entry which is preliminary data.</text>
</comment>
<evidence type="ECO:0000256" key="2">
    <source>
        <dbReference type="ARBA" id="ARBA00005583"/>
    </source>
</evidence>
<feature type="transmembrane region" description="Helical" evidence="12">
    <location>
        <begin position="33"/>
        <end position="55"/>
    </location>
</feature>
<evidence type="ECO:0000256" key="7">
    <source>
        <dbReference type="ARBA" id="ARBA00022984"/>
    </source>
</evidence>
<keyword evidence="5 12" id="KW-0812">Transmembrane</keyword>
<evidence type="ECO:0000256" key="5">
    <source>
        <dbReference type="ARBA" id="ARBA00022692"/>
    </source>
</evidence>
<comment type="similarity">
    <text evidence="2 12">Belongs to the glycosyltransferase 4 family. MraY subfamily.</text>
</comment>
<protein>
    <recommendedName>
        <fullName evidence="12 13">Phospho-N-acetylmuramoyl-pentapeptide-transferase</fullName>
        <ecNumber evidence="12 13">2.7.8.13</ecNumber>
    </recommendedName>
    <alternativeName>
        <fullName evidence="12">UDP-MurNAc-pentapeptide phosphotransferase</fullName>
    </alternativeName>
</protein>
<keyword evidence="10 12" id="KW-0131">Cell cycle</keyword>
<keyword evidence="8 12" id="KW-1133">Transmembrane helix</keyword>
<evidence type="ECO:0000256" key="13">
    <source>
        <dbReference type="NCBIfam" id="TIGR00445"/>
    </source>
</evidence>
<keyword evidence="6 12" id="KW-0133">Cell shape</keyword>
<keyword evidence="12" id="KW-1003">Cell membrane</keyword>
<evidence type="ECO:0000256" key="6">
    <source>
        <dbReference type="ARBA" id="ARBA00022960"/>
    </source>
</evidence>
<dbReference type="PROSITE" id="PS01348">
    <property type="entry name" value="MRAY_2"/>
    <property type="match status" value="1"/>
</dbReference>
<feature type="transmembrane region" description="Helical" evidence="12">
    <location>
        <begin position="215"/>
        <end position="236"/>
    </location>
</feature>
<evidence type="ECO:0000313" key="15">
    <source>
        <dbReference type="Proteomes" id="UP001207930"/>
    </source>
</evidence>
<evidence type="ECO:0000256" key="3">
    <source>
        <dbReference type="ARBA" id="ARBA00022618"/>
    </source>
</evidence>
<dbReference type="RefSeq" id="WP_264500792.1">
    <property type="nucleotide sequence ID" value="NZ_JAPDDS010000004.1"/>
</dbReference>
<dbReference type="InterPro" id="IPR000715">
    <property type="entry name" value="Glycosyl_transferase_4"/>
</dbReference>
<dbReference type="NCBIfam" id="TIGR00445">
    <property type="entry name" value="mraY"/>
    <property type="match status" value="1"/>
</dbReference>
<evidence type="ECO:0000256" key="12">
    <source>
        <dbReference type="HAMAP-Rule" id="MF_00038"/>
    </source>
</evidence>
<dbReference type="Pfam" id="PF10555">
    <property type="entry name" value="MraY_sig1"/>
    <property type="match status" value="1"/>
</dbReference>
<comment type="function">
    <text evidence="12">Catalyzes the initial step of the lipid cycle reactions in the biosynthesis of the cell wall peptidoglycan: transfers peptidoglycan precursor phospho-MurNAc-pentapeptide from UDP-MurNAc-pentapeptide onto the lipid carrier undecaprenyl phosphate, yielding undecaprenyl-pyrophosphoryl-MurNAc-pentapeptide, known as lipid I.</text>
</comment>
<dbReference type="InterPro" id="IPR018480">
    <property type="entry name" value="PNAcMuramoyl-5peptid_Trfase_CS"/>
</dbReference>
<reference evidence="14 15" key="1">
    <citation type="submission" date="2022-10" db="EMBL/GenBank/DDBJ databases">
        <title>Luteolibacter flavescens strain MCCC 1K03193, whole genome shotgun sequencing project.</title>
        <authorList>
            <person name="Zhao G."/>
            <person name="Shen L."/>
        </authorList>
    </citation>
    <scope>NUCLEOTIDE SEQUENCE [LARGE SCALE GENOMIC DNA]</scope>
    <source>
        <strain evidence="14 15">MCCC 1K03193</strain>
    </source>
</reference>
<sequence>MLYWIYEWWKAAFEAEKASGVQEWAHTFSFLNLLGYITFRAAAGCLLAFVISIFAGPRVIRRLISLKVGQPIRTAEEVHKLAELHGGKVGTPTMGGVLILGSVLISVFVCAQPLNPFVAVCSCTMAALGLLGFCDDYKKVKQKKSDGVSARTKLFWQLVIAVVAACFIYFKKEISGYGATPEEIEAGRAGFKLGASHIGIGQICFPLFKSPIIDLGILVIPFFAAIIIGSSNAVNLTDGLDGLAIGCTITVALAYAALAYLGGHAYMAREYLVIPYNLYIGELAVLLLALAGAGFGFLWFNCHPAKVFMGDTGSLAIGGALGTAAICVKQELLLVIIGGVFVMEALSVMLQVGSFKLRRKRIFAMAPIHHHFELRGWHESQVIIRFWIISIMLALFGLALLKIA</sequence>
<feature type="transmembrane region" description="Helical" evidence="12">
    <location>
        <begin position="382"/>
        <end position="401"/>
    </location>
</feature>
<name>A0ABT3FMN5_9BACT</name>
<feature type="transmembrane region" description="Helical" evidence="12">
    <location>
        <begin position="278"/>
        <end position="300"/>
    </location>
</feature>
<keyword evidence="12" id="KW-0460">Magnesium</keyword>
<evidence type="ECO:0000313" key="14">
    <source>
        <dbReference type="EMBL" id="MCW1884835.1"/>
    </source>
</evidence>
<keyword evidence="15" id="KW-1185">Reference proteome</keyword>
<dbReference type="PROSITE" id="PS01347">
    <property type="entry name" value="MRAY_1"/>
    <property type="match status" value="1"/>
</dbReference>
<comment type="catalytic activity">
    <reaction evidence="12">
        <text>UDP-N-acetyl-alpha-D-muramoyl-L-alanyl-gamma-D-glutamyl-meso-2,6-diaminopimeloyl-D-alanyl-D-alanine + di-trans,octa-cis-undecaprenyl phosphate = di-trans,octa-cis-undecaprenyl diphospho-N-acetyl-alpha-D-muramoyl-L-alanyl-D-glutamyl-meso-2,6-diaminopimeloyl-D-alanyl-D-alanine + UMP</text>
        <dbReference type="Rhea" id="RHEA:28386"/>
        <dbReference type="ChEBI" id="CHEBI:57865"/>
        <dbReference type="ChEBI" id="CHEBI:60392"/>
        <dbReference type="ChEBI" id="CHEBI:61386"/>
        <dbReference type="ChEBI" id="CHEBI:61387"/>
        <dbReference type="EC" id="2.7.8.13"/>
    </reaction>
</comment>
<keyword evidence="11 12" id="KW-0961">Cell wall biogenesis/degradation</keyword>
<dbReference type="InterPro" id="IPR003524">
    <property type="entry name" value="PNAcMuramoyl-5peptid_Trfase"/>
</dbReference>
<dbReference type="GO" id="GO:0016740">
    <property type="term" value="F:transferase activity"/>
    <property type="evidence" value="ECO:0007669"/>
    <property type="project" value="UniProtKB-KW"/>
</dbReference>
<evidence type="ECO:0000256" key="1">
    <source>
        <dbReference type="ARBA" id="ARBA00004141"/>
    </source>
</evidence>
<feature type="transmembrane region" description="Helical" evidence="12">
    <location>
        <begin position="114"/>
        <end position="133"/>
    </location>
</feature>
<dbReference type="EMBL" id="JAPDDS010000004">
    <property type="protein sequence ID" value="MCW1884835.1"/>
    <property type="molecule type" value="Genomic_DNA"/>
</dbReference>
<dbReference type="HAMAP" id="MF_00038">
    <property type="entry name" value="MraY"/>
    <property type="match status" value="1"/>
</dbReference>
<dbReference type="PANTHER" id="PTHR22926:SF5">
    <property type="entry name" value="PHOSPHO-N-ACETYLMURAMOYL-PENTAPEPTIDE-TRANSFERASE HOMOLOG"/>
    <property type="match status" value="1"/>
</dbReference>